<dbReference type="Proteomes" id="UP000011991">
    <property type="component" value="Unassembled WGS sequence"/>
</dbReference>
<accession>M5RQP5</accession>
<keyword evidence="1" id="KW-0812">Transmembrane</keyword>
<comment type="caution">
    <text evidence="2">The sequence shown here is derived from an EMBL/GenBank/DDBJ whole genome shotgun (WGS) entry which is preliminary data.</text>
</comment>
<evidence type="ECO:0000313" key="2">
    <source>
        <dbReference type="EMBL" id="EMI21536.1"/>
    </source>
</evidence>
<feature type="transmembrane region" description="Helical" evidence="1">
    <location>
        <begin position="121"/>
        <end position="144"/>
    </location>
</feature>
<evidence type="ECO:0000256" key="1">
    <source>
        <dbReference type="SAM" id="Phobius"/>
    </source>
</evidence>
<organism evidence="2 3">
    <name type="scientific">Rhodopirellula maiorica SM1</name>
    <dbReference type="NCBI Taxonomy" id="1265738"/>
    <lineage>
        <taxon>Bacteria</taxon>
        <taxon>Pseudomonadati</taxon>
        <taxon>Planctomycetota</taxon>
        <taxon>Planctomycetia</taxon>
        <taxon>Pirellulales</taxon>
        <taxon>Pirellulaceae</taxon>
        <taxon>Novipirellula</taxon>
    </lineage>
</organism>
<dbReference type="AlphaFoldDB" id="M5RQP5"/>
<dbReference type="EMBL" id="ANOG01000234">
    <property type="protein sequence ID" value="EMI21536.1"/>
    <property type="molecule type" value="Genomic_DNA"/>
</dbReference>
<sequence>MLWILFFWLYRDYRLDYFRQHLFALRDELFDLAKNEEISFTDDAYKLTRAMLNGTIRFGHKLGFVDMVCLVLSTRGAARKGKRGDCFESRVKNAYAEVSPEVQEKLGSIRFRMHMLMLEQIVFTSSILMFSLFTFAFAVVSFIASRRLARFFGKAFLRPRFGYLLSLNDYAACVYGGGIRGNGRQLDVNPRAFAGG</sequence>
<proteinExistence type="predicted"/>
<keyword evidence="1" id="KW-0472">Membrane</keyword>
<keyword evidence="1" id="KW-1133">Transmembrane helix</keyword>
<name>M5RQP5_9BACT</name>
<reference evidence="2 3" key="1">
    <citation type="journal article" date="2013" name="Mar. Genomics">
        <title>Expression of sulfatases in Rhodopirellula baltica and the diversity of sulfatases in the genus Rhodopirellula.</title>
        <authorList>
            <person name="Wegner C.E."/>
            <person name="Richter-Heitmann T."/>
            <person name="Klindworth A."/>
            <person name="Klockow C."/>
            <person name="Richter M."/>
            <person name="Achstetter T."/>
            <person name="Glockner F.O."/>
            <person name="Harder J."/>
        </authorList>
    </citation>
    <scope>NUCLEOTIDE SEQUENCE [LARGE SCALE GENOMIC DNA]</scope>
    <source>
        <strain evidence="2 3">SM1</strain>
    </source>
</reference>
<protein>
    <submittedName>
        <fullName evidence="2">Uncharacterized protein</fullName>
    </submittedName>
</protein>
<dbReference type="PATRIC" id="fig|1265738.3.peg.1524"/>
<gene>
    <name evidence="2" type="ORF">RMSM_01536</name>
</gene>
<evidence type="ECO:0000313" key="3">
    <source>
        <dbReference type="Proteomes" id="UP000011991"/>
    </source>
</evidence>
<keyword evidence="3" id="KW-1185">Reference proteome</keyword>